<dbReference type="Proteomes" id="UP000462931">
    <property type="component" value="Unassembled WGS sequence"/>
</dbReference>
<dbReference type="InterPro" id="IPR029044">
    <property type="entry name" value="Nucleotide-diphossugar_trans"/>
</dbReference>
<evidence type="ECO:0000313" key="5">
    <source>
        <dbReference type="EMBL" id="MRX47388.1"/>
    </source>
</evidence>
<keyword evidence="3 5" id="KW-0808">Transferase</keyword>
<organism evidence="5 6">
    <name type="scientific">Pedobacter puniceum</name>
    <dbReference type="NCBI Taxonomy" id="2666136"/>
    <lineage>
        <taxon>Bacteria</taxon>
        <taxon>Pseudomonadati</taxon>
        <taxon>Bacteroidota</taxon>
        <taxon>Sphingobacteriia</taxon>
        <taxon>Sphingobacteriales</taxon>
        <taxon>Sphingobacteriaceae</taxon>
        <taxon>Pedobacter</taxon>
    </lineage>
</organism>
<sequence length="328" mass="38528">MRSISVIIPNYNGKHLFEKYFEHNFNVIKNSINDVEIIVVDDASLDDSVCFLKEKYNNQITIIEKDKNTGFSDTCNKGIEIASKELIFLLNTDVYLTSSYFDKLFCYFEKADTFGVMGRIIGMNDDFIQDAARMPELHGKKIRIKNSYYVEDDNFFTPTIFLAGSAVLVNTKKIKLIGGFNNLFSPFYGEDFELCLRAWRMGWKCYYEHEAVCRHEISGTTKDYKKRNWVKFIYFRNRYFAHFLHLDGLDLLKWNIQIFIFDFLLSVLMLKFYKVKAYISYLSNLSLLIQSKKHFTFLMEKQSGKSINLGLVINNIEKMTKNKKIIKV</sequence>
<dbReference type="GO" id="GO:0016757">
    <property type="term" value="F:glycosyltransferase activity"/>
    <property type="evidence" value="ECO:0007669"/>
    <property type="project" value="UniProtKB-KW"/>
</dbReference>
<evidence type="ECO:0000259" key="4">
    <source>
        <dbReference type="Pfam" id="PF00535"/>
    </source>
</evidence>
<dbReference type="AlphaFoldDB" id="A0A7K0FN36"/>
<comment type="similarity">
    <text evidence="1">Belongs to the glycosyltransferase 2 family.</text>
</comment>
<gene>
    <name evidence="5" type="ORF">GJJ64_09330</name>
</gene>
<feature type="domain" description="Glycosyltransferase 2-like" evidence="4">
    <location>
        <begin position="5"/>
        <end position="145"/>
    </location>
</feature>
<dbReference type="Pfam" id="PF00535">
    <property type="entry name" value="Glycos_transf_2"/>
    <property type="match status" value="1"/>
</dbReference>
<dbReference type="PANTHER" id="PTHR43179">
    <property type="entry name" value="RHAMNOSYLTRANSFERASE WBBL"/>
    <property type="match status" value="1"/>
</dbReference>
<protein>
    <submittedName>
        <fullName evidence="5">Glycosyltransferase</fullName>
    </submittedName>
</protein>
<dbReference type="Gene3D" id="3.90.550.10">
    <property type="entry name" value="Spore Coat Polysaccharide Biosynthesis Protein SpsA, Chain A"/>
    <property type="match status" value="1"/>
</dbReference>
<evidence type="ECO:0000256" key="3">
    <source>
        <dbReference type="ARBA" id="ARBA00022679"/>
    </source>
</evidence>
<dbReference type="SUPFAM" id="SSF53448">
    <property type="entry name" value="Nucleotide-diphospho-sugar transferases"/>
    <property type="match status" value="1"/>
</dbReference>
<dbReference type="InterPro" id="IPR001173">
    <property type="entry name" value="Glyco_trans_2-like"/>
</dbReference>
<evidence type="ECO:0000256" key="1">
    <source>
        <dbReference type="ARBA" id="ARBA00006739"/>
    </source>
</evidence>
<comment type="caution">
    <text evidence="5">The sequence shown here is derived from an EMBL/GenBank/DDBJ whole genome shotgun (WGS) entry which is preliminary data.</text>
</comment>
<evidence type="ECO:0000256" key="2">
    <source>
        <dbReference type="ARBA" id="ARBA00022676"/>
    </source>
</evidence>
<dbReference type="EMBL" id="WKJI01000002">
    <property type="protein sequence ID" value="MRX47388.1"/>
    <property type="molecule type" value="Genomic_DNA"/>
</dbReference>
<proteinExistence type="inferred from homology"/>
<accession>A0A7K0FN36</accession>
<name>A0A7K0FN36_9SPHI</name>
<keyword evidence="2" id="KW-0328">Glycosyltransferase</keyword>
<evidence type="ECO:0000313" key="6">
    <source>
        <dbReference type="Proteomes" id="UP000462931"/>
    </source>
</evidence>
<dbReference type="PANTHER" id="PTHR43179:SF12">
    <property type="entry name" value="GALACTOFURANOSYLTRANSFERASE GLFT2"/>
    <property type="match status" value="1"/>
</dbReference>
<keyword evidence="6" id="KW-1185">Reference proteome</keyword>
<reference evidence="5 6" key="1">
    <citation type="submission" date="2019-11" db="EMBL/GenBank/DDBJ databases">
        <authorList>
            <person name="Cheng Q."/>
            <person name="Yang Z."/>
        </authorList>
    </citation>
    <scope>NUCLEOTIDE SEQUENCE [LARGE SCALE GENOMIC DNA]</scope>
    <source>
        <strain evidence="5 6">HX-22-1</strain>
    </source>
</reference>